<accession>A0ABQ2M1P9</accession>
<dbReference type="InterPro" id="IPR036691">
    <property type="entry name" value="Endo/exonu/phosph_ase_sf"/>
</dbReference>
<evidence type="ECO:0000256" key="1">
    <source>
        <dbReference type="SAM" id="SignalP"/>
    </source>
</evidence>
<dbReference type="EMBL" id="BMMP01000004">
    <property type="protein sequence ID" value="GGO45835.1"/>
    <property type="molecule type" value="Genomic_DNA"/>
</dbReference>
<dbReference type="InterPro" id="IPR005135">
    <property type="entry name" value="Endo/exonuclease/phosphatase"/>
</dbReference>
<dbReference type="RefSeq" id="WP_189036275.1">
    <property type="nucleotide sequence ID" value="NZ_BMMP01000004.1"/>
</dbReference>
<keyword evidence="4" id="KW-1185">Reference proteome</keyword>
<gene>
    <name evidence="3" type="ORF">GCM10012287_14730</name>
</gene>
<sequence>MASVRRIALPAVALAALGGALLAGTGVATPPAADEKAAVAPVEFVTANVPFTLSAKKARAQVKHVLSADPDVLVLQEVRHRDVKAIVDKVSGKGTWKVLQPEGAKGASAVVWKKERFKPLGQGARVAFRGKAYDRHLLWAALKDVRTERVYTAVGLHYPPDASNDPAMRDLYITMNGNYRKLVKELRGKGRHPIAGGDWNHPLDVRREPWSPVPVNRALGMTTNWLQGTPCSSGTSARGGRIDGFAFDKSRTALRSQGCMKRLHSDHRPVRMTVVSKAK</sequence>
<evidence type="ECO:0000259" key="2">
    <source>
        <dbReference type="Pfam" id="PF03372"/>
    </source>
</evidence>
<proteinExistence type="predicted"/>
<evidence type="ECO:0000313" key="3">
    <source>
        <dbReference type="EMBL" id="GGO45835.1"/>
    </source>
</evidence>
<organism evidence="3 4">
    <name type="scientific">Streptomyces daqingensis</name>
    <dbReference type="NCBI Taxonomy" id="1472640"/>
    <lineage>
        <taxon>Bacteria</taxon>
        <taxon>Bacillati</taxon>
        <taxon>Actinomycetota</taxon>
        <taxon>Actinomycetes</taxon>
        <taxon>Kitasatosporales</taxon>
        <taxon>Streptomycetaceae</taxon>
        <taxon>Streptomyces</taxon>
    </lineage>
</organism>
<keyword evidence="1" id="KW-0732">Signal</keyword>
<feature type="domain" description="Endonuclease/exonuclease/phosphatase" evidence="2">
    <location>
        <begin position="46"/>
        <end position="267"/>
    </location>
</feature>
<dbReference type="Gene3D" id="3.60.10.10">
    <property type="entry name" value="Endonuclease/exonuclease/phosphatase"/>
    <property type="match status" value="1"/>
</dbReference>
<feature type="chain" id="PRO_5045046555" description="Endonuclease/exonuclease/phosphatase domain-containing protein" evidence="1">
    <location>
        <begin position="29"/>
        <end position="279"/>
    </location>
</feature>
<protein>
    <recommendedName>
        <fullName evidence="2">Endonuclease/exonuclease/phosphatase domain-containing protein</fullName>
    </recommendedName>
</protein>
<dbReference type="Proteomes" id="UP000631535">
    <property type="component" value="Unassembled WGS sequence"/>
</dbReference>
<name>A0ABQ2M1P9_9ACTN</name>
<dbReference type="SUPFAM" id="SSF56219">
    <property type="entry name" value="DNase I-like"/>
    <property type="match status" value="1"/>
</dbReference>
<dbReference type="Pfam" id="PF03372">
    <property type="entry name" value="Exo_endo_phos"/>
    <property type="match status" value="1"/>
</dbReference>
<comment type="caution">
    <text evidence="3">The sequence shown here is derived from an EMBL/GenBank/DDBJ whole genome shotgun (WGS) entry which is preliminary data.</text>
</comment>
<feature type="signal peptide" evidence="1">
    <location>
        <begin position="1"/>
        <end position="28"/>
    </location>
</feature>
<evidence type="ECO:0000313" key="4">
    <source>
        <dbReference type="Proteomes" id="UP000631535"/>
    </source>
</evidence>
<reference evidence="4" key="1">
    <citation type="journal article" date="2019" name="Int. J. Syst. Evol. Microbiol.">
        <title>The Global Catalogue of Microorganisms (GCM) 10K type strain sequencing project: providing services to taxonomists for standard genome sequencing and annotation.</title>
        <authorList>
            <consortium name="The Broad Institute Genomics Platform"/>
            <consortium name="The Broad Institute Genome Sequencing Center for Infectious Disease"/>
            <person name="Wu L."/>
            <person name="Ma J."/>
        </authorList>
    </citation>
    <scope>NUCLEOTIDE SEQUENCE [LARGE SCALE GENOMIC DNA]</scope>
    <source>
        <strain evidence="4">CGMCC 4.7178</strain>
    </source>
</reference>